<organism evidence="3 4">
    <name type="scientific">Dimargaris cristalligena</name>
    <dbReference type="NCBI Taxonomy" id="215637"/>
    <lineage>
        <taxon>Eukaryota</taxon>
        <taxon>Fungi</taxon>
        <taxon>Fungi incertae sedis</taxon>
        <taxon>Zoopagomycota</taxon>
        <taxon>Kickxellomycotina</taxon>
        <taxon>Dimargaritomycetes</taxon>
        <taxon>Dimargaritales</taxon>
        <taxon>Dimargaritaceae</taxon>
        <taxon>Dimargaris</taxon>
    </lineage>
</organism>
<evidence type="ECO:0000313" key="3">
    <source>
        <dbReference type="EMBL" id="RKP37139.1"/>
    </source>
</evidence>
<keyword evidence="4" id="KW-1185">Reference proteome</keyword>
<name>A0A4V1J4Y1_9FUNG</name>
<evidence type="ECO:0008006" key="5">
    <source>
        <dbReference type="Google" id="ProtNLM"/>
    </source>
</evidence>
<keyword evidence="2" id="KW-0732">Signal</keyword>
<dbReference type="OrthoDB" id="10477857at2759"/>
<gene>
    <name evidence="3" type="ORF">BJ085DRAFT_31278</name>
</gene>
<feature type="region of interest" description="Disordered" evidence="1">
    <location>
        <begin position="117"/>
        <end position="152"/>
    </location>
</feature>
<feature type="compositionally biased region" description="Low complexity" evidence="1">
    <location>
        <begin position="126"/>
        <end position="144"/>
    </location>
</feature>
<evidence type="ECO:0000256" key="2">
    <source>
        <dbReference type="SAM" id="SignalP"/>
    </source>
</evidence>
<proteinExistence type="predicted"/>
<dbReference type="AlphaFoldDB" id="A0A4V1J4Y1"/>
<evidence type="ECO:0000313" key="4">
    <source>
        <dbReference type="Proteomes" id="UP000268162"/>
    </source>
</evidence>
<accession>A0A4V1J4Y1</accession>
<protein>
    <recommendedName>
        <fullName evidence="5">Ser-Thr-rich glycosyl-phosphatidyl-inositol-anchored membrane family-domain-containing protein</fullName>
    </recommendedName>
</protein>
<evidence type="ECO:0000256" key="1">
    <source>
        <dbReference type="SAM" id="MobiDB-lite"/>
    </source>
</evidence>
<sequence>MRLLVFLAAFMCVSAQAWGGVSITEPNRSVYLVEGRDMIVRWTTSDSYPALVNIFMYSDHNKDFVGEYAIASSVNTTSREARITSKSGMVGDSWIIFMRVAGNDPVFGTGTEVARSEPFEIKPSGTTPTQSQDSPTSTSKSDSTNGNSAAGSTVHMNSGWSLSAVLVGAWVAGAALFYGY</sequence>
<dbReference type="EMBL" id="ML002537">
    <property type="protein sequence ID" value="RKP37139.1"/>
    <property type="molecule type" value="Genomic_DNA"/>
</dbReference>
<feature type="signal peptide" evidence="2">
    <location>
        <begin position="1"/>
        <end position="15"/>
    </location>
</feature>
<feature type="chain" id="PRO_5020713434" description="Ser-Thr-rich glycosyl-phosphatidyl-inositol-anchored membrane family-domain-containing protein" evidence="2">
    <location>
        <begin position="16"/>
        <end position="180"/>
    </location>
</feature>
<reference evidence="4" key="1">
    <citation type="journal article" date="2018" name="Nat. Microbiol.">
        <title>Leveraging single-cell genomics to expand the fungal tree of life.</title>
        <authorList>
            <person name="Ahrendt S.R."/>
            <person name="Quandt C.A."/>
            <person name="Ciobanu D."/>
            <person name="Clum A."/>
            <person name="Salamov A."/>
            <person name="Andreopoulos B."/>
            <person name="Cheng J.F."/>
            <person name="Woyke T."/>
            <person name="Pelin A."/>
            <person name="Henrissat B."/>
            <person name="Reynolds N.K."/>
            <person name="Benny G.L."/>
            <person name="Smith M.E."/>
            <person name="James T.Y."/>
            <person name="Grigoriev I.V."/>
        </authorList>
    </citation>
    <scope>NUCLEOTIDE SEQUENCE [LARGE SCALE GENOMIC DNA]</scope>
    <source>
        <strain evidence="4">RSA 468</strain>
    </source>
</reference>
<dbReference type="Proteomes" id="UP000268162">
    <property type="component" value="Unassembled WGS sequence"/>
</dbReference>